<feature type="non-terminal residue" evidence="2">
    <location>
        <position position="94"/>
    </location>
</feature>
<organism evidence="2 3">
    <name type="scientific">Mortierella alpina</name>
    <name type="common">Oleaginous fungus</name>
    <name type="synonym">Mortierella renispora</name>
    <dbReference type="NCBI Taxonomy" id="64518"/>
    <lineage>
        <taxon>Eukaryota</taxon>
        <taxon>Fungi</taxon>
        <taxon>Fungi incertae sedis</taxon>
        <taxon>Mucoromycota</taxon>
        <taxon>Mortierellomycotina</taxon>
        <taxon>Mortierellomycetes</taxon>
        <taxon>Mortierellales</taxon>
        <taxon>Mortierellaceae</taxon>
        <taxon>Mortierella</taxon>
    </lineage>
</organism>
<gene>
    <name evidence="2" type="ORF">BGZ70_000997</name>
</gene>
<name>A0A9P6LYJ1_MORAP</name>
<dbReference type="Proteomes" id="UP000738359">
    <property type="component" value="Unassembled WGS sequence"/>
</dbReference>
<accession>A0A9P6LYJ1</accession>
<comment type="caution">
    <text evidence="2">The sequence shown here is derived from an EMBL/GenBank/DDBJ whole genome shotgun (WGS) entry which is preliminary data.</text>
</comment>
<feature type="region of interest" description="Disordered" evidence="1">
    <location>
        <begin position="62"/>
        <end position="94"/>
    </location>
</feature>
<dbReference type="OrthoDB" id="6247875at2759"/>
<evidence type="ECO:0000313" key="2">
    <source>
        <dbReference type="EMBL" id="KAF9951424.1"/>
    </source>
</evidence>
<dbReference type="AlphaFoldDB" id="A0A9P6LYJ1"/>
<dbReference type="EMBL" id="JAAAHY010001205">
    <property type="protein sequence ID" value="KAF9951424.1"/>
    <property type="molecule type" value="Genomic_DNA"/>
</dbReference>
<proteinExistence type="predicted"/>
<reference evidence="2" key="1">
    <citation type="journal article" date="2020" name="Fungal Divers.">
        <title>Resolving the Mortierellaceae phylogeny through synthesis of multi-gene phylogenetics and phylogenomics.</title>
        <authorList>
            <person name="Vandepol N."/>
            <person name="Liber J."/>
            <person name="Desiro A."/>
            <person name="Na H."/>
            <person name="Kennedy M."/>
            <person name="Barry K."/>
            <person name="Grigoriev I.V."/>
            <person name="Miller A.N."/>
            <person name="O'Donnell K."/>
            <person name="Stajich J.E."/>
            <person name="Bonito G."/>
        </authorList>
    </citation>
    <scope>NUCLEOTIDE SEQUENCE</scope>
    <source>
        <strain evidence="2">CK1249</strain>
    </source>
</reference>
<evidence type="ECO:0000313" key="3">
    <source>
        <dbReference type="Proteomes" id="UP000738359"/>
    </source>
</evidence>
<keyword evidence="3" id="KW-1185">Reference proteome</keyword>
<sequence length="94" mass="10358">MKDSEMENMVDLTAEERDEIIVSYPIFRTPLKTTENSQAVLTLDTDINFVFDAAAFTKLLSEPMSDGSSNLTKHLRDDGCYSTSSPGVAGPLHE</sequence>
<protein>
    <submittedName>
        <fullName evidence="2">Uncharacterized protein</fullName>
    </submittedName>
</protein>
<evidence type="ECO:0000256" key="1">
    <source>
        <dbReference type="SAM" id="MobiDB-lite"/>
    </source>
</evidence>